<dbReference type="GO" id="GO:0005085">
    <property type="term" value="F:guanyl-nucleotide exchange factor activity"/>
    <property type="evidence" value="ECO:0007669"/>
    <property type="project" value="InterPro"/>
</dbReference>
<dbReference type="AlphaFoldDB" id="A0AAV7ZV20"/>
<dbReference type="SUPFAM" id="SSF48065">
    <property type="entry name" value="DBL homology domain (DH-domain)"/>
    <property type="match status" value="1"/>
</dbReference>
<dbReference type="InterPro" id="IPR035899">
    <property type="entry name" value="DBL_dom_sf"/>
</dbReference>
<dbReference type="EMBL" id="JANTQA010000023">
    <property type="protein sequence ID" value="KAJ3445160.1"/>
    <property type="molecule type" value="Genomic_DNA"/>
</dbReference>
<protein>
    <submittedName>
        <fullName evidence="3">Faciogenital dysplasia protein</fullName>
    </submittedName>
</protein>
<feature type="compositionally biased region" description="Basic and acidic residues" evidence="1">
    <location>
        <begin position="514"/>
        <end position="592"/>
    </location>
</feature>
<evidence type="ECO:0000256" key="1">
    <source>
        <dbReference type="SAM" id="MobiDB-lite"/>
    </source>
</evidence>
<dbReference type="Proteomes" id="UP001146793">
    <property type="component" value="Unassembled WGS sequence"/>
</dbReference>
<feature type="compositionally biased region" description="Basic and acidic residues" evidence="1">
    <location>
        <begin position="434"/>
        <end position="450"/>
    </location>
</feature>
<organism evidence="3 4">
    <name type="scientific">Anaeramoeba flamelloides</name>
    <dbReference type="NCBI Taxonomy" id="1746091"/>
    <lineage>
        <taxon>Eukaryota</taxon>
        <taxon>Metamonada</taxon>
        <taxon>Anaeramoebidae</taxon>
        <taxon>Anaeramoeba</taxon>
    </lineage>
</organism>
<evidence type="ECO:0000259" key="2">
    <source>
        <dbReference type="PROSITE" id="PS50010"/>
    </source>
</evidence>
<comment type="caution">
    <text evidence="3">The sequence shown here is derived from an EMBL/GenBank/DDBJ whole genome shotgun (WGS) entry which is preliminary data.</text>
</comment>
<evidence type="ECO:0000313" key="3">
    <source>
        <dbReference type="EMBL" id="KAJ3445160.1"/>
    </source>
</evidence>
<feature type="compositionally biased region" description="Basic and acidic residues" evidence="1">
    <location>
        <begin position="402"/>
        <end position="411"/>
    </location>
</feature>
<dbReference type="PANTHER" id="PTHR12673:SF263">
    <property type="entry name" value="PLECKSTRIN DOMAIN-CONTAINING PROTEIN"/>
    <property type="match status" value="1"/>
</dbReference>
<reference evidence="3" key="1">
    <citation type="submission" date="2022-08" db="EMBL/GenBank/DDBJ databases">
        <title>Novel sulphate-reducing endosymbionts in the free-living metamonad Anaeramoeba.</title>
        <authorList>
            <person name="Jerlstrom-Hultqvist J."/>
            <person name="Cepicka I."/>
            <person name="Gallot-Lavallee L."/>
            <person name="Salas-Leiva D."/>
            <person name="Curtis B.A."/>
            <person name="Zahonova K."/>
            <person name="Pipaliya S."/>
            <person name="Dacks J."/>
            <person name="Roger A.J."/>
        </authorList>
    </citation>
    <scope>NUCLEOTIDE SEQUENCE</scope>
    <source>
        <strain evidence="3">Busselton2</strain>
    </source>
</reference>
<dbReference type="Pfam" id="PF00621">
    <property type="entry name" value="RhoGEF"/>
    <property type="match status" value="1"/>
</dbReference>
<dbReference type="PROSITE" id="PS50010">
    <property type="entry name" value="DH_2"/>
    <property type="match status" value="1"/>
</dbReference>
<feature type="compositionally biased region" description="Basic residues" evidence="1">
    <location>
        <begin position="412"/>
        <end position="424"/>
    </location>
</feature>
<sequence>MGADNSKLKVTRKEIPQFVQLQSKLRSHLYKRLHKREVKRKKIAMEILTTEETYVSYLTVLVHEYMGPLKAQKVIGNEELKSLFPGIEIIYQYNSKLLSQLQEKFEAYTPNTQIGPIFLTFSQFLKVYTTFVNRFEQSMDLYNQLSSKNKKFGKFLDKTREAEIKRKEEEQTQQLTSNSFLSLPSILIMPVQRLPRYVMLLQELLKYSTPFRHKDYQDLQKSLKSIKGVTDQVNETKRRVENLSRLTDINSRLDKNSIAKFELNLVSPSRLYSNEYSVICVDDNKKSYVFYLFNDLLLICKSFSRRDQIVAVVDLLKMTRFNQNKNAPQNKSNFGFRADGIDYDNYRFAELKTLKAFMSQLKKSIIHVRGTIRGVQFLENKKSNKEKKKKQKIENGNGNGNKNEKEKDKVKPQAKGHTKSKSARKSFISRSKITKKEIEKGRNDTKTEKKISRKMSKIIEKEKKRGKEKEIVSDVKNRKQSIFMKILEKKPNENKETEKNTKELQKKATRRMTKREIKENQQKDKEITKMKNEKEKEEERKKRGKEEERKKKEKEKKIKEKEKLKKLKEKEKEKIKKLKEKEKLKKLKEKEKQKKIKEKAKKKKKK</sequence>
<evidence type="ECO:0000313" key="4">
    <source>
        <dbReference type="Proteomes" id="UP001146793"/>
    </source>
</evidence>
<feature type="compositionally biased region" description="Basic and acidic residues" evidence="1">
    <location>
        <begin position="486"/>
        <end position="506"/>
    </location>
</feature>
<dbReference type="SMART" id="SM00325">
    <property type="entry name" value="RhoGEF"/>
    <property type="match status" value="1"/>
</dbReference>
<dbReference type="GO" id="GO:0005737">
    <property type="term" value="C:cytoplasm"/>
    <property type="evidence" value="ECO:0007669"/>
    <property type="project" value="TreeGrafter"/>
</dbReference>
<feature type="compositionally biased region" description="Basic residues" evidence="1">
    <location>
        <begin position="593"/>
        <end position="606"/>
    </location>
</feature>
<accession>A0AAV7ZV20</accession>
<dbReference type="CDD" id="cd00160">
    <property type="entry name" value="RhoGEF"/>
    <property type="match status" value="1"/>
</dbReference>
<dbReference type="Gene3D" id="1.20.900.10">
    <property type="entry name" value="Dbl homology (DH) domain"/>
    <property type="match status" value="1"/>
</dbReference>
<dbReference type="InterPro" id="IPR000219">
    <property type="entry name" value="DH_dom"/>
</dbReference>
<dbReference type="PANTHER" id="PTHR12673">
    <property type="entry name" value="FACIOGENITAL DYSPLASIA PROTEIN"/>
    <property type="match status" value="1"/>
</dbReference>
<gene>
    <name evidence="3" type="ORF">M0812_11025</name>
</gene>
<feature type="region of interest" description="Disordered" evidence="1">
    <location>
        <begin position="379"/>
        <end position="606"/>
    </location>
</feature>
<feature type="compositionally biased region" description="Basic and acidic residues" evidence="1">
    <location>
        <begin position="457"/>
        <end position="477"/>
    </location>
</feature>
<feature type="domain" description="DH" evidence="2">
    <location>
        <begin position="39"/>
        <end position="236"/>
    </location>
</feature>
<proteinExistence type="predicted"/>
<name>A0AAV7ZV20_9EUKA</name>
<dbReference type="InterPro" id="IPR051092">
    <property type="entry name" value="FYVE_RhoGEF_PH"/>
</dbReference>